<evidence type="ECO:0000256" key="1">
    <source>
        <dbReference type="ARBA" id="ARBA00004651"/>
    </source>
</evidence>
<evidence type="ECO:0000256" key="4">
    <source>
        <dbReference type="ARBA" id="ARBA00022989"/>
    </source>
</evidence>
<accession>A0A8E1R1L5</accession>
<dbReference type="GO" id="GO:0140359">
    <property type="term" value="F:ABC-type transporter activity"/>
    <property type="evidence" value="ECO:0007669"/>
    <property type="project" value="InterPro"/>
</dbReference>
<sequence length="392" mass="43557">MGNSVSIRNIISVACRECRILKKNPMYLFCMLIFPVIVTIFFTSLMSNGQPTDMPVGVVDLDNTSTTRSIIRKLDAFQTTKIVKRYTNVSEARNAIQRNEIYAFLYIPEGTTSELLSMRQPKISFYYSSTSLTAGALLYRDLKTISTLGSAGAASSVLQAKGLTESQIMSFLQPIVIDLHTVNNPAVNYSIYLNTMIIPGCLMLFIFLITVYSIGTEQKFGTSKEWMETAGNNIHNALIGKILPQTLVFLAIFYGYMMYVFGILQFPHPGGLPAILLLGLLSVLAAQGFGIFVFGLTPSLRMSMSICSLWAVLSFSLSGTAFPLSAMSPAIKSIAQLFPLRHYYMIYQLNIFNGYPLAYSWINITAMVCFIMLPVLVVSKIKKAALEYEYLP</sequence>
<reference evidence="8 9" key="1">
    <citation type="submission" date="2015-06" db="EMBL/GenBank/DDBJ databases">
        <title>Prevotella sp. 109, sp. nov., a novel member of the family Prevotellaceae isolated from human faeces.</title>
        <authorList>
            <person name="Shkoporov A.N."/>
            <person name="Chaplin A.V."/>
            <person name="Kafarskaia L.I."/>
            <person name="Efimov B.A."/>
        </authorList>
    </citation>
    <scope>NUCLEOTIDE SEQUENCE [LARGE SCALE GENOMIC DNA]</scope>
    <source>
        <strain evidence="8 9">109</strain>
    </source>
</reference>
<dbReference type="EMBL" id="LFQU01000001">
    <property type="protein sequence ID" value="KOO69864.1"/>
    <property type="molecule type" value="Genomic_DNA"/>
</dbReference>
<dbReference type="PANTHER" id="PTHR30294">
    <property type="entry name" value="MEMBRANE COMPONENT OF ABC TRANSPORTER YHHJ-RELATED"/>
    <property type="match status" value="1"/>
</dbReference>
<keyword evidence="5 6" id="KW-0472">Membrane</keyword>
<feature type="domain" description="ABC-2 type transporter transmembrane" evidence="7">
    <location>
        <begin position="27"/>
        <end position="377"/>
    </location>
</feature>
<dbReference type="InterPro" id="IPR051449">
    <property type="entry name" value="ABC-2_transporter_component"/>
</dbReference>
<dbReference type="PANTHER" id="PTHR30294:SF47">
    <property type="entry name" value="INNER MEMBRANE TRANSPORT PERMEASE YHHJ"/>
    <property type="match status" value="1"/>
</dbReference>
<dbReference type="AlphaFoldDB" id="A0A8E1R1L5"/>
<evidence type="ECO:0000259" key="7">
    <source>
        <dbReference type="Pfam" id="PF12698"/>
    </source>
</evidence>
<comment type="caution">
    <text evidence="8">The sequence shown here is derived from an EMBL/GenBank/DDBJ whole genome shotgun (WGS) entry which is preliminary data.</text>
</comment>
<feature type="transmembrane region" description="Helical" evidence="6">
    <location>
        <begin position="272"/>
        <end position="297"/>
    </location>
</feature>
<evidence type="ECO:0000256" key="3">
    <source>
        <dbReference type="ARBA" id="ARBA00022692"/>
    </source>
</evidence>
<feature type="transmembrane region" description="Helical" evidence="6">
    <location>
        <begin position="26"/>
        <end position="46"/>
    </location>
</feature>
<dbReference type="GO" id="GO:0005886">
    <property type="term" value="C:plasma membrane"/>
    <property type="evidence" value="ECO:0007669"/>
    <property type="project" value="UniProtKB-SubCell"/>
</dbReference>
<organism evidence="8 9">
    <name type="scientific">Xylanibacter rarus</name>
    <dbReference type="NCBI Taxonomy" id="1676614"/>
    <lineage>
        <taxon>Bacteria</taxon>
        <taxon>Pseudomonadati</taxon>
        <taxon>Bacteroidota</taxon>
        <taxon>Bacteroidia</taxon>
        <taxon>Bacteroidales</taxon>
        <taxon>Prevotellaceae</taxon>
        <taxon>Xylanibacter</taxon>
    </lineage>
</organism>
<evidence type="ECO:0000256" key="6">
    <source>
        <dbReference type="SAM" id="Phobius"/>
    </source>
</evidence>
<name>A0A8E1R1L5_9BACT</name>
<evidence type="ECO:0000313" key="8">
    <source>
        <dbReference type="EMBL" id="KOO69864.1"/>
    </source>
</evidence>
<keyword evidence="9" id="KW-1185">Reference proteome</keyword>
<dbReference type="Gene3D" id="3.40.1710.10">
    <property type="entry name" value="abc type-2 transporter like domain"/>
    <property type="match status" value="1"/>
</dbReference>
<feature type="transmembrane region" description="Helical" evidence="6">
    <location>
        <begin position="247"/>
        <end position="266"/>
    </location>
</feature>
<comment type="subcellular location">
    <subcellularLocation>
        <location evidence="1">Cell membrane</location>
        <topology evidence="1">Multi-pass membrane protein</topology>
    </subcellularLocation>
</comment>
<dbReference type="InterPro" id="IPR013525">
    <property type="entry name" value="ABC2_TM"/>
</dbReference>
<keyword evidence="4 6" id="KW-1133">Transmembrane helix</keyword>
<dbReference type="Proteomes" id="UP000036951">
    <property type="component" value="Unassembled WGS sequence"/>
</dbReference>
<evidence type="ECO:0000313" key="9">
    <source>
        <dbReference type="Proteomes" id="UP000036951"/>
    </source>
</evidence>
<gene>
    <name evidence="8" type="ORF">ACU52_01650</name>
</gene>
<protein>
    <submittedName>
        <fullName evidence="8">Membrane protein</fullName>
    </submittedName>
</protein>
<feature type="transmembrane region" description="Helical" evidence="6">
    <location>
        <begin position="358"/>
        <end position="378"/>
    </location>
</feature>
<evidence type="ECO:0000256" key="5">
    <source>
        <dbReference type="ARBA" id="ARBA00023136"/>
    </source>
</evidence>
<feature type="transmembrane region" description="Helical" evidence="6">
    <location>
        <begin position="191"/>
        <end position="214"/>
    </location>
</feature>
<evidence type="ECO:0000256" key="2">
    <source>
        <dbReference type="ARBA" id="ARBA00022475"/>
    </source>
</evidence>
<keyword evidence="3 6" id="KW-0812">Transmembrane</keyword>
<feature type="transmembrane region" description="Helical" evidence="6">
    <location>
        <begin position="309"/>
        <end position="338"/>
    </location>
</feature>
<keyword evidence="2" id="KW-1003">Cell membrane</keyword>
<dbReference type="Pfam" id="PF12698">
    <property type="entry name" value="ABC2_membrane_3"/>
    <property type="match status" value="1"/>
</dbReference>
<proteinExistence type="predicted"/>